<evidence type="ECO:0000313" key="2">
    <source>
        <dbReference type="EMBL" id="CBZ50677.1"/>
    </source>
</evidence>
<dbReference type="PANTHER" id="PTHR37163:SF1">
    <property type="entry name" value="DUF501 DOMAIN-CONTAINING PROTEIN"/>
    <property type="match status" value="1"/>
</dbReference>
<protein>
    <submittedName>
        <fullName evidence="2">Uncharacterized protein</fullName>
    </submittedName>
</protein>
<dbReference type="EMBL" id="LN714478">
    <property type="protein sequence ID" value="CEL65288.1"/>
    <property type="molecule type" value="Genomic_DNA"/>
</dbReference>
<gene>
    <name evidence="3" type="ORF">BN1204_011430</name>
    <name evidence="2" type="ORF">NCLIV_011430</name>
</gene>
<evidence type="ECO:0000256" key="1">
    <source>
        <dbReference type="SAM" id="MobiDB-lite"/>
    </source>
</evidence>
<dbReference type="GeneID" id="13441706"/>
<feature type="compositionally biased region" description="Low complexity" evidence="1">
    <location>
        <begin position="55"/>
        <end position="73"/>
    </location>
</feature>
<evidence type="ECO:0000313" key="4">
    <source>
        <dbReference type="Proteomes" id="UP000007494"/>
    </source>
</evidence>
<feature type="compositionally biased region" description="Low complexity" evidence="1">
    <location>
        <begin position="254"/>
        <end position="270"/>
    </location>
</feature>
<sequence length="472" mass="49679">MLKHVDFAPSTRSSLAVSGDSANSAAFDENACLLPFALAWGHSLTASKSSDGDAEPASEASSASPAARSSSPALPTRGDLSQLPSFASFRESGDVFVALDPFMEKVLLLPPRPNARAARPSGDASPGGAASVADEKPTGGASPRANAPDGKAARLFPPVPATVIQRIETLLERPPVGLIGVARYGTPASPPSPALAASSSSSAASVSLPLPRGDPQVLVVRPLMVSAPSETGRKRRRGRASSAPSPSPAPLPSSPACSLSPASPADPGAAAAPSLLTDANYAPFPTTFWLSDELLRRDISTVEVQGGMKLIQQRIGDSADLQKALVADHLRYIAIRWLLLDVPVLKHFYEEEDRATAHQETDRPAETAQAQGQDDSEDGKEQGEERSLPVASSRENHASRRIRANASHRCPLCRLLHVLRERGIGGIGTFCAIRCLHMHYAFHLALPPTTVGAFVDEELAKLESESPHDSDL</sequence>
<reference evidence="4" key="3">
    <citation type="journal article" date="2012" name="PLoS Pathog.">
        <title>Comparative genomics of the apicomplexan parasites Toxoplasma gondii and Neospora caninum: Coccidia differing in host range and transmission strategy.</title>
        <authorList>
            <person name="Reid A.J."/>
            <person name="Vermont S.J."/>
            <person name="Cotton J.A."/>
            <person name="Harris D."/>
            <person name="Hill-Cawthorne G.A."/>
            <person name="Konen-Waisman S."/>
            <person name="Latham S.M."/>
            <person name="Mourier T."/>
            <person name="Norton R."/>
            <person name="Quail M.A."/>
            <person name="Sanders M."/>
            <person name="Shanmugam D."/>
            <person name="Sohal A."/>
            <person name="Wasmuth J.D."/>
            <person name="Brunk B."/>
            <person name="Grigg M.E."/>
            <person name="Howard J.C."/>
            <person name="Parkinson J."/>
            <person name="Roos D.S."/>
            <person name="Trees A.J."/>
            <person name="Berriman M."/>
            <person name="Pain A."/>
            <person name="Wastling J.M."/>
        </authorList>
    </citation>
    <scope>NUCLEOTIDE SEQUENCE [LARGE SCALE GENOMIC DNA]</scope>
    <source>
        <strain evidence="4">Liverpool</strain>
    </source>
</reference>
<keyword evidence="4" id="KW-1185">Reference proteome</keyword>
<accession>F0VAI8</accession>
<dbReference type="Pfam" id="PF04417">
    <property type="entry name" value="DUF501"/>
    <property type="match status" value="2"/>
</dbReference>
<dbReference type="InParanoid" id="F0VAI8"/>
<dbReference type="AlphaFoldDB" id="F0VAI8"/>
<dbReference type="OrthoDB" id="378649at2759"/>
<dbReference type="Proteomes" id="UP000007494">
    <property type="component" value="Chromosome IV"/>
</dbReference>
<dbReference type="eggNOG" id="ENOG502S2X1">
    <property type="taxonomic scope" value="Eukaryota"/>
</dbReference>
<feature type="compositionally biased region" description="Basic and acidic residues" evidence="1">
    <location>
        <begin position="355"/>
        <end position="365"/>
    </location>
</feature>
<reference evidence="3" key="4">
    <citation type="journal article" date="2015" name="PLoS ONE">
        <title>Comprehensive Evaluation of Toxoplasma gondii VEG and Neospora caninum LIV Genomes with Tachyzoite Stage Transcriptome and Proteome Defines Novel Transcript Features.</title>
        <authorList>
            <person name="Ramaprasad A."/>
            <person name="Mourier T."/>
            <person name="Naeem R."/>
            <person name="Malas T.B."/>
            <person name="Moussa E."/>
            <person name="Panigrahi A."/>
            <person name="Vermont S.J."/>
            <person name="Otto T.D."/>
            <person name="Wastling J."/>
            <person name="Pain A."/>
        </authorList>
    </citation>
    <scope>NUCLEOTIDE SEQUENCE</scope>
    <source>
        <strain evidence="3">Liverpool</strain>
    </source>
</reference>
<evidence type="ECO:0000313" key="3">
    <source>
        <dbReference type="EMBL" id="CEL65288.1"/>
    </source>
</evidence>
<reference evidence="2" key="2">
    <citation type="submission" date="2011-03" db="EMBL/GenBank/DDBJ databases">
        <title>Comparative genomics and transcriptomics of Neospora caninum and Toxoplasma gondii.</title>
        <authorList>
            <person name="Reid A.J."/>
            <person name="Sohal A."/>
            <person name="Harris D."/>
            <person name="Quail M."/>
            <person name="Sanders M."/>
            <person name="Berriman M."/>
            <person name="Wastling J.M."/>
            <person name="Pain A."/>
        </authorList>
    </citation>
    <scope>NUCLEOTIDE SEQUENCE</scope>
    <source>
        <strain evidence="2">Liverpool</strain>
    </source>
</reference>
<dbReference type="EMBL" id="FR823384">
    <property type="protein sequence ID" value="CBZ50677.1"/>
    <property type="molecule type" value="Genomic_DNA"/>
</dbReference>
<feature type="region of interest" description="Disordered" evidence="1">
    <location>
        <begin position="114"/>
        <end position="154"/>
    </location>
</feature>
<dbReference type="PANTHER" id="PTHR37163">
    <property type="entry name" value="CONSERVED PROTEIN"/>
    <property type="match status" value="1"/>
</dbReference>
<dbReference type="RefSeq" id="XP_003880710.1">
    <property type="nucleotide sequence ID" value="XM_003880661.1"/>
</dbReference>
<dbReference type="OMA" id="RYIAIRW"/>
<proteinExistence type="predicted"/>
<feature type="region of interest" description="Disordered" evidence="1">
    <location>
        <begin position="225"/>
        <end position="270"/>
    </location>
</feature>
<reference evidence="2" key="1">
    <citation type="submission" date="2011-02" db="EMBL/GenBank/DDBJ databases">
        <authorList>
            <person name="Aslett M."/>
        </authorList>
    </citation>
    <scope>NUCLEOTIDE SEQUENCE</scope>
    <source>
        <strain evidence="2">Liverpool</strain>
    </source>
</reference>
<feature type="region of interest" description="Disordered" evidence="1">
    <location>
        <begin position="355"/>
        <end position="401"/>
    </location>
</feature>
<feature type="region of interest" description="Disordered" evidence="1">
    <location>
        <begin position="47"/>
        <end position="78"/>
    </location>
</feature>
<organism evidence="2 4">
    <name type="scientific">Neospora caninum (strain Liverpool)</name>
    <dbReference type="NCBI Taxonomy" id="572307"/>
    <lineage>
        <taxon>Eukaryota</taxon>
        <taxon>Sar</taxon>
        <taxon>Alveolata</taxon>
        <taxon>Apicomplexa</taxon>
        <taxon>Conoidasida</taxon>
        <taxon>Coccidia</taxon>
        <taxon>Eucoccidiorida</taxon>
        <taxon>Eimeriorina</taxon>
        <taxon>Sarcocystidae</taxon>
        <taxon>Neospora</taxon>
    </lineage>
</organism>
<dbReference type="VEuPathDB" id="ToxoDB:NCLIV_011430"/>
<name>F0VAI8_NEOCL</name>
<dbReference type="InterPro" id="IPR007511">
    <property type="entry name" value="DUF501"/>
</dbReference>